<keyword evidence="2" id="KW-0812">Transmembrane</keyword>
<protein>
    <submittedName>
        <fullName evidence="3">Uncharacterized protein</fullName>
    </submittedName>
</protein>
<evidence type="ECO:0000313" key="3">
    <source>
        <dbReference type="EMBL" id="MBW0547012.1"/>
    </source>
</evidence>
<sequence length="194" mass="21206">MATTFIQYSLDSSRPVFQSYIMGRSFNPVHFPIWKVIKDLLHWLLGNLASLSFIAYFLEKFILLLFYLLQSLESSKQTRSQARAQDVITPTPRAPLDGTPAVPQLGAHLDRGPNLEGAAPSMKEVRGPRRSSPFSGVVGGFPGILRTAFKGPGEDGEEEEENFVEEEDSNGTEGVPAPVWASQGTLGPTLAQSN</sequence>
<name>A0A9Q3FYD3_9BASI</name>
<accession>A0A9Q3FYD3</accession>
<dbReference type="EMBL" id="AVOT02052058">
    <property type="protein sequence ID" value="MBW0547012.1"/>
    <property type="molecule type" value="Genomic_DNA"/>
</dbReference>
<dbReference type="AlphaFoldDB" id="A0A9Q3FYD3"/>
<keyword evidence="4" id="KW-1185">Reference proteome</keyword>
<evidence type="ECO:0000313" key="4">
    <source>
        <dbReference type="Proteomes" id="UP000765509"/>
    </source>
</evidence>
<evidence type="ECO:0000256" key="1">
    <source>
        <dbReference type="SAM" id="MobiDB-lite"/>
    </source>
</evidence>
<comment type="caution">
    <text evidence="3">The sequence shown here is derived from an EMBL/GenBank/DDBJ whole genome shotgun (WGS) entry which is preliminary data.</text>
</comment>
<feature type="compositionally biased region" description="Polar residues" evidence="1">
    <location>
        <begin position="182"/>
        <end position="194"/>
    </location>
</feature>
<organism evidence="3 4">
    <name type="scientific">Austropuccinia psidii MF-1</name>
    <dbReference type="NCBI Taxonomy" id="1389203"/>
    <lineage>
        <taxon>Eukaryota</taxon>
        <taxon>Fungi</taxon>
        <taxon>Dikarya</taxon>
        <taxon>Basidiomycota</taxon>
        <taxon>Pucciniomycotina</taxon>
        <taxon>Pucciniomycetes</taxon>
        <taxon>Pucciniales</taxon>
        <taxon>Sphaerophragmiaceae</taxon>
        <taxon>Austropuccinia</taxon>
    </lineage>
</organism>
<gene>
    <name evidence="3" type="ORF">O181_086727</name>
</gene>
<feature type="region of interest" description="Disordered" evidence="1">
    <location>
        <begin position="147"/>
        <end position="194"/>
    </location>
</feature>
<proteinExistence type="predicted"/>
<keyword evidence="2" id="KW-0472">Membrane</keyword>
<feature type="transmembrane region" description="Helical" evidence="2">
    <location>
        <begin position="48"/>
        <end position="69"/>
    </location>
</feature>
<evidence type="ECO:0000256" key="2">
    <source>
        <dbReference type="SAM" id="Phobius"/>
    </source>
</evidence>
<reference evidence="3" key="1">
    <citation type="submission" date="2021-03" db="EMBL/GenBank/DDBJ databases">
        <title>Draft genome sequence of rust myrtle Austropuccinia psidii MF-1, a brazilian biotype.</title>
        <authorList>
            <person name="Quecine M.C."/>
            <person name="Pachon D.M.R."/>
            <person name="Bonatelli M.L."/>
            <person name="Correr F.H."/>
            <person name="Franceschini L.M."/>
            <person name="Leite T.F."/>
            <person name="Margarido G.R.A."/>
            <person name="Almeida C.A."/>
            <person name="Ferrarezi J.A."/>
            <person name="Labate C.A."/>
        </authorList>
    </citation>
    <scope>NUCLEOTIDE SEQUENCE</scope>
    <source>
        <strain evidence="3">MF-1</strain>
    </source>
</reference>
<keyword evidence="2" id="KW-1133">Transmembrane helix</keyword>
<feature type="compositionally biased region" description="Acidic residues" evidence="1">
    <location>
        <begin position="154"/>
        <end position="170"/>
    </location>
</feature>
<dbReference type="Proteomes" id="UP000765509">
    <property type="component" value="Unassembled WGS sequence"/>
</dbReference>